<organism evidence="2 3">
    <name type="scientific">Botrytis porri</name>
    <dbReference type="NCBI Taxonomy" id="87229"/>
    <lineage>
        <taxon>Eukaryota</taxon>
        <taxon>Fungi</taxon>
        <taxon>Dikarya</taxon>
        <taxon>Ascomycota</taxon>
        <taxon>Pezizomycotina</taxon>
        <taxon>Leotiomycetes</taxon>
        <taxon>Helotiales</taxon>
        <taxon>Sclerotiniaceae</taxon>
        <taxon>Botrytis</taxon>
    </lineage>
</organism>
<comment type="caution">
    <text evidence="2">The sequence shown here is derived from an EMBL/GenBank/DDBJ whole genome shotgun (WGS) entry which is preliminary data.</text>
</comment>
<dbReference type="Proteomes" id="UP000297280">
    <property type="component" value="Unassembled WGS sequence"/>
</dbReference>
<keyword evidence="3" id="KW-1185">Reference proteome</keyword>
<dbReference type="AlphaFoldDB" id="A0A4Z1KYS6"/>
<protein>
    <submittedName>
        <fullName evidence="2">Uncharacterized protein</fullName>
    </submittedName>
</protein>
<accession>A0A4Z1KYS6</accession>
<evidence type="ECO:0000313" key="3">
    <source>
        <dbReference type="Proteomes" id="UP000297280"/>
    </source>
</evidence>
<evidence type="ECO:0000256" key="1">
    <source>
        <dbReference type="SAM" id="MobiDB-lite"/>
    </source>
</evidence>
<reference evidence="2 3" key="1">
    <citation type="submission" date="2017-12" db="EMBL/GenBank/DDBJ databases">
        <title>Comparative genomics of Botrytis spp.</title>
        <authorList>
            <person name="Valero-Jimenez C.A."/>
            <person name="Tapia P."/>
            <person name="Veloso J."/>
            <person name="Silva-Moreno E."/>
            <person name="Staats M."/>
            <person name="Valdes J.H."/>
            <person name="Van Kan J.A.L."/>
        </authorList>
    </citation>
    <scope>NUCLEOTIDE SEQUENCE [LARGE SCALE GENOMIC DNA]</scope>
    <source>
        <strain evidence="2 3">MUCL3349</strain>
    </source>
</reference>
<proteinExistence type="predicted"/>
<dbReference type="EMBL" id="PQXO01000097">
    <property type="protein sequence ID" value="TGO89702.1"/>
    <property type="molecule type" value="Genomic_DNA"/>
</dbReference>
<gene>
    <name evidence="2" type="ORF">BPOR_0097g00060</name>
</gene>
<feature type="region of interest" description="Disordered" evidence="1">
    <location>
        <begin position="44"/>
        <end position="64"/>
    </location>
</feature>
<sequence>MVSNYKSYGNIRRRNPNSIFFEGLFRRDLNGRIAESPFVKQWNTGNAVNDSNIEDSDTEDGITGPSPCIMHNMRARLHTSALNKTKVDW</sequence>
<evidence type="ECO:0000313" key="2">
    <source>
        <dbReference type="EMBL" id="TGO89702.1"/>
    </source>
</evidence>
<name>A0A4Z1KYS6_9HELO</name>